<comment type="similarity">
    <text evidence="4">Belongs to the HepT RNase toxin family.</text>
</comment>
<dbReference type="NCBIfam" id="NF047751">
    <property type="entry name" value="HepT_toxin"/>
    <property type="match status" value="1"/>
</dbReference>
<dbReference type="EMBL" id="UOFG01000235">
    <property type="protein sequence ID" value="VAW64548.1"/>
    <property type="molecule type" value="Genomic_DNA"/>
</dbReference>
<evidence type="ECO:0000313" key="5">
    <source>
        <dbReference type="EMBL" id="VAW64548.1"/>
    </source>
</evidence>
<proteinExistence type="inferred from homology"/>
<dbReference type="Pfam" id="PF01934">
    <property type="entry name" value="HepT-like"/>
    <property type="match status" value="1"/>
</dbReference>
<evidence type="ECO:0000256" key="4">
    <source>
        <dbReference type="ARBA" id="ARBA00024207"/>
    </source>
</evidence>
<dbReference type="GO" id="GO:0110001">
    <property type="term" value="C:toxin-antitoxin complex"/>
    <property type="evidence" value="ECO:0007669"/>
    <property type="project" value="InterPro"/>
</dbReference>
<keyword evidence="3" id="KW-0378">Hydrolase</keyword>
<dbReference type="GO" id="GO:0004540">
    <property type="term" value="F:RNA nuclease activity"/>
    <property type="evidence" value="ECO:0007669"/>
    <property type="project" value="InterPro"/>
</dbReference>
<dbReference type="InterPro" id="IPR008201">
    <property type="entry name" value="HepT-like"/>
</dbReference>
<sequence length="81" mass="8835">MFAESGAALPGTMGGAFDELSSAGIIDKELAEAMRRAVGFRNIAVHNYEEINWAIVYAIAREKLTDFKQFVQQILTAAGIE</sequence>
<gene>
    <name evidence="5" type="ORF">MNBD_GAMMA11-279</name>
</gene>
<reference evidence="5" key="1">
    <citation type="submission" date="2018-06" db="EMBL/GenBank/DDBJ databases">
        <authorList>
            <person name="Zhirakovskaya E."/>
        </authorList>
    </citation>
    <scope>NUCLEOTIDE SEQUENCE</scope>
</reference>
<name>A0A3B0X8C3_9ZZZZ</name>
<dbReference type="InterPro" id="IPR037038">
    <property type="entry name" value="HepT-like_sf"/>
</dbReference>
<evidence type="ECO:0000256" key="2">
    <source>
        <dbReference type="ARBA" id="ARBA00022722"/>
    </source>
</evidence>
<dbReference type="Gene3D" id="1.20.120.580">
    <property type="entry name" value="bsu32300-like"/>
    <property type="match status" value="1"/>
</dbReference>
<evidence type="ECO:0000256" key="1">
    <source>
        <dbReference type="ARBA" id="ARBA00022649"/>
    </source>
</evidence>
<keyword evidence="1" id="KW-1277">Toxin-antitoxin system</keyword>
<evidence type="ECO:0008006" key="6">
    <source>
        <dbReference type="Google" id="ProtNLM"/>
    </source>
</evidence>
<dbReference type="AlphaFoldDB" id="A0A3B0X8C3"/>
<dbReference type="PANTHER" id="PTHR33397">
    <property type="entry name" value="UPF0331 PROTEIN YUTE"/>
    <property type="match status" value="1"/>
</dbReference>
<protein>
    <recommendedName>
        <fullName evidence="6">DUF86 domain-containing protein</fullName>
    </recommendedName>
</protein>
<dbReference type="PANTHER" id="PTHR33397:SF5">
    <property type="entry name" value="RNASE YUTE-RELATED"/>
    <property type="match status" value="1"/>
</dbReference>
<organism evidence="5">
    <name type="scientific">hydrothermal vent metagenome</name>
    <dbReference type="NCBI Taxonomy" id="652676"/>
    <lineage>
        <taxon>unclassified sequences</taxon>
        <taxon>metagenomes</taxon>
        <taxon>ecological metagenomes</taxon>
    </lineage>
</organism>
<accession>A0A3B0X8C3</accession>
<keyword evidence="2" id="KW-0540">Nuclease</keyword>
<evidence type="ECO:0000256" key="3">
    <source>
        <dbReference type="ARBA" id="ARBA00022801"/>
    </source>
</evidence>
<dbReference type="InterPro" id="IPR052379">
    <property type="entry name" value="Type_VII_TA_RNase"/>
</dbReference>
<dbReference type="GO" id="GO:0016787">
    <property type="term" value="F:hydrolase activity"/>
    <property type="evidence" value="ECO:0007669"/>
    <property type="project" value="UniProtKB-KW"/>
</dbReference>